<gene>
    <name evidence="1" type="ORF">E3N88_01312</name>
</gene>
<dbReference type="Proteomes" id="UP000326396">
    <property type="component" value="Linkage Group LG1"/>
</dbReference>
<dbReference type="AlphaFoldDB" id="A0A5N6Q289"/>
<protein>
    <recommendedName>
        <fullName evidence="3">Syntaxin N-terminal domain-containing protein</fullName>
    </recommendedName>
</protein>
<keyword evidence="2" id="KW-1185">Reference proteome</keyword>
<evidence type="ECO:0008006" key="3">
    <source>
        <dbReference type="Google" id="ProtNLM"/>
    </source>
</evidence>
<name>A0A5N6Q289_9ASTR</name>
<proteinExistence type="predicted"/>
<dbReference type="OrthoDB" id="10255013at2759"/>
<comment type="caution">
    <text evidence="1">The sequence shown here is derived from an EMBL/GenBank/DDBJ whole genome shotgun (WGS) entry which is preliminary data.</text>
</comment>
<evidence type="ECO:0000313" key="2">
    <source>
        <dbReference type="Proteomes" id="UP000326396"/>
    </source>
</evidence>
<evidence type="ECO:0000313" key="1">
    <source>
        <dbReference type="EMBL" id="KAD7478176.1"/>
    </source>
</evidence>
<accession>A0A5N6Q289</accession>
<sequence length="109" mass="12625">MNQMNKSKRCTTYANAVKNLRVKMDNDVDSTLQKAKHINESRLSMASLRKQLQSSIKSFKEFRQKMASELRVTVEQRSEKRQGFGHLRALKTVANDSKFQAKDDFQASR</sequence>
<organism evidence="1 2">
    <name type="scientific">Mikania micrantha</name>
    <name type="common">bitter vine</name>
    <dbReference type="NCBI Taxonomy" id="192012"/>
    <lineage>
        <taxon>Eukaryota</taxon>
        <taxon>Viridiplantae</taxon>
        <taxon>Streptophyta</taxon>
        <taxon>Embryophyta</taxon>
        <taxon>Tracheophyta</taxon>
        <taxon>Spermatophyta</taxon>
        <taxon>Magnoliopsida</taxon>
        <taxon>eudicotyledons</taxon>
        <taxon>Gunneridae</taxon>
        <taxon>Pentapetalae</taxon>
        <taxon>asterids</taxon>
        <taxon>campanulids</taxon>
        <taxon>Asterales</taxon>
        <taxon>Asteraceae</taxon>
        <taxon>Asteroideae</taxon>
        <taxon>Heliantheae alliance</taxon>
        <taxon>Eupatorieae</taxon>
        <taxon>Mikania</taxon>
    </lineage>
</organism>
<dbReference type="EMBL" id="SZYD01000001">
    <property type="protein sequence ID" value="KAD7478176.1"/>
    <property type="molecule type" value="Genomic_DNA"/>
</dbReference>
<reference evidence="1 2" key="1">
    <citation type="submission" date="2019-05" db="EMBL/GenBank/DDBJ databases">
        <title>Mikania micrantha, genome provides insights into the molecular mechanism of rapid growth.</title>
        <authorList>
            <person name="Liu B."/>
        </authorList>
    </citation>
    <scope>NUCLEOTIDE SEQUENCE [LARGE SCALE GENOMIC DNA]</scope>
    <source>
        <strain evidence="1">NLD-2019</strain>
        <tissue evidence="1">Leaf</tissue>
    </source>
</reference>